<feature type="domain" description="AFP-like" evidence="1">
    <location>
        <begin position="292"/>
        <end position="350"/>
    </location>
</feature>
<dbReference type="EMBL" id="QUNI01000007">
    <property type="protein sequence ID" value="REG98277.1"/>
    <property type="molecule type" value="Genomic_DNA"/>
</dbReference>
<dbReference type="InterPro" id="IPR057736">
    <property type="entry name" value="SAF_PseI/NeuA/NeuB"/>
</dbReference>
<dbReference type="Pfam" id="PF03102">
    <property type="entry name" value="NeuB"/>
    <property type="match status" value="1"/>
</dbReference>
<evidence type="ECO:0000259" key="1">
    <source>
        <dbReference type="PROSITE" id="PS50844"/>
    </source>
</evidence>
<dbReference type="GO" id="GO:0016051">
    <property type="term" value="P:carbohydrate biosynthetic process"/>
    <property type="evidence" value="ECO:0007669"/>
    <property type="project" value="InterPro"/>
</dbReference>
<reference evidence="2 3" key="1">
    <citation type="submission" date="2018-08" db="EMBL/GenBank/DDBJ databases">
        <title>Genomic Encyclopedia of Archaeal and Bacterial Type Strains, Phase II (KMG-II): from individual species to whole genera.</title>
        <authorList>
            <person name="Goeker M."/>
        </authorList>
    </citation>
    <scope>NUCLEOTIDE SEQUENCE [LARGE SCALE GENOMIC DNA]</scope>
    <source>
        <strain evidence="2 3">DSM 100880</strain>
    </source>
</reference>
<comment type="caution">
    <text evidence="2">The sequence shown here is derived from an EMBL/GenBank/DDBJ whole genome shotgun (WGS) entry which is preliminary data.</text>
</comment>
<dbReference type="Pfam" id="PF08666">
    <property type="entry name" value="SAF"/>
    <property type="match status" value="1"/>
</dbReference>
<protein>
    <submittedName>
        <fullName evidence="2">N-acetylneuraminate synthase</fullName>
    </submittedName>
</protein>
<dbReference type="InterPro" id="IPR013785">
    <property type="entry name" value="Aldolase_TIM"/>
</dbReference>
<proteinExistence type="predicted"/>
<dbReference type="InterPro" id="IPR013132">
    <property type="entry name" value="PseI/NeuA/B-like_N"/>
</dbReference>
<evidence type="ECO:0000313" key="2">
    <source>
        <dbReference type="EMBL" id="REG98277.1"/>
    </source>
</evidence>
<dbReference type="SUPFAM" id="SSF51269">
    <property type="entry name" value="AFP III-like domain"/>
    <property type="match status" value="1"/>
</dbReference>
<dbReference type="SUPFAM" id="SSF51569">
    <property type="entry name" value="Aldolase"/>
    <property type="match status" value="1"/>
</dbReference>
<dbReference type="PROSITE" id="PS50844">
    <property type="entry name" value="AFP_LIKE"/>
    <property type="match status" value="1"/>
</dbReference>
<dbReference type="Gene3D" id="3.90.1210.10">
    <property type="entry name" value="Antifreeze-like/N-acetylneuraminic acid synthase C-terminal domain"/>
    <property type="match status" value="1"/>
</dbReference>
<dbReference type="InterPro" id="IPR013974">
    <property type="entry name" value="SAF"/>
</dbReference>
<gene>
    <name evidence="2" type="ORF">C8P67_107204</name>
</gene>
<dbReference type="PANTHER" id="PTHR42966:SF1">
    <property type="entry name" value="SIALIC ACID SYNTHASE"/>
    <property type="match status" value="1"/>
</dbReference>
<dbReference type="Proteomes" id="UP000257136">
    <property type="component" value="Unassembled WGS sequence"/>
</dbReference>
<dbReference type="GO" id="GO:0047444">
    <property type="term" value="F:N-acylneuraminate-9-phosphate synthase activity"/>
    <property type="evidence" value="ECO:0007669"/>
    <property type="project" value="TreeGrafter"/>
</dbReference>
<dbReference type="CDD" id="cd11615">
    <property type="entry name" value="SAF_NeuB_like"/>
    <property type="match status" value="1"/>
</dbReference>
<evidence type="ECO:0000313" key="3">
    <source>
        <dbReference type="Proteomes" id="UP000257136"/>
    </source>
</evidence>
<sequence>MSYMNPYIEIAGRKIGIDYPPLVIAEIGINHEGSLHVAKEMVDAAKRAGVEVVKHQTHIVEDEMSGAAKKVIPGNADVSIYEIMERCSLNEVDELELKKYVESKGMIFISTPFSRAAAERLKKFDIPAYKIGSGECNNYPLLEHLASFGKPIILSTGMNTIESVQKAVAIFDKHNVPVALLHTTNLYPTPIHLVRYGAMTELHEAFPDKVYGLSDHTLNNNACLGAVALGASILERHFTDTMQRKGPDIVCSMDEKACQELIVSSAEIALMRGGTKKPADEEQVTIDFAFATVCSIAPIKKGEKFTKENIWVKRPGTGKILAEHFDDLIGKTAVRDIENDEQLSWDDIDN</sequence>
<dbReference type="PANTHER" id="PTHR42966">
    <property type="entry name" value="N-ACETYLNEURAMINATE SYNTHASE"/>
    <property type="match status" value="1"/>
</dbReference>
<keyword evidence="3" id="KW-1185">Reference proteome</keyword>
<dbReference type="InterPro" id="IPR036732">
    <property type="entry name" value="AFP_Neu5c_C_sf"/>
</dbReference>
<organism evidence="2 3">
    <name type="scientific">Flavobacterium aquicola</name>
    <dbReference type="NCBI Taxonomy" id="1682742"/>
    <lineage>
        <taxon>Bacteria</taxon>
        <taxon>Pseudomonadati</taxon>
        <taxon>Bacteroidota</taxon>
        <taxon>Flavobacteriia</taxon>
        <taxon>Flavobacteriales</taxon>
        <taxon>Flavobacteriaceae</taxon>
        <taxon>Flavobacterium</taxon>
    </lineage>
</organism>
<dbReference type="SMART" id="SM00858">
    <property type="entry name" value="SAF"/>
    <property type="match status" value="1"/>
</dbReference>
<dbReference type="InterPro" id="IPR051690">
    <property type="entry name" value="PseI-like"/>
</dbReference>
<accession>A0A3E0EJ24</accession>
<dbReference type="InterPro" id="IPR006190">
    <property type="entry name" value="SAF_AFP_Neu5Ac"/>
</dbReference>
<name>A0A3E0EJ24_9FLAO</name>
<dbReference type="AlphaFoldDB" id="A0A3E0EJ24"/>
<dbReference type="Gene3D" id="3.20.20.70">
    <property type="entry name" value="Aldolase class I"/>
    <property type="match status" value="1"/>
</dbReference>